<name>A0A5J4T9W6_9EUKA</name>
<evidence type="ECO:0000313" key="2">
    <source>
        <dbReference type="Proteomes" id="UP000324800"/>
    </source>
</evidence>
<gene>
    <name evidence="1" type="ORF">EZS28_049435</name>
</gene>
<dbReference type="EMBL" id="SNRW01035278">
    <property type="protein sequence ID" value="KAA6355038.1"/>
    <property type="molecule type" value="Genomic_DNA"/>
</dbReference>
<reference evidence="1 2" key="1">
    <citation type="submission" date="2019-03" db="EMBL/GenBank/DDBJ databases">
        <title>Single cell metagenomics reveals metabolic interactions within the superorganism composed of flagellate Streblomastix strix and complex community of Bacteroidetes bacteria on its surface.</title>
        <authorList>
            <person name="Treitli S.C."/>
            <person name="Kolisko M."/>
            <person name="Husnik F."/>
            <person name="Keeling P."/>
            <person name="Hampl V."/>
        </authorList>
    </citation>
    <scope>NUCLEOTIDE SEQUENCE [LARGE SCALE GENOMIC DNA]</scope>
    <source>
        <strain evidence="1">ST1C</strain>
    </source>
</reference>
<evidence type="ECO:0000313" key="1">
    <source>
        <dbReference type="EMBL" id="KAA6355038.1"/>
    </source>
</evidence>
<dbReference type="AlphaFoldDB" id="A0A5J4T9W6"/>
<proteinExistence type="predicted"/>
<dbReference type="Proteomes" id="UP000324800">
    <property type="component" value="Unassembled WGS sequence"/>
</dbReference>
<comment type="caution">
    <text evidence="1">The sequence shown here is derived from an EMBL/GenBank/DDBJ whole genome shotgun (WGS) entry which is preliminary data.</text>
</comment>
<organism evidence="1 2">
    <name type="scientific">Streblomastix strix</name>
    <dbReference type="NCBI Taxonomy" id="222440"/>
    <lineage>
        <taxon>Eukaryota</taxon>
        <taxon>Metamonada</taxon>
        <taxon>Preaxostyla</taxon>
        <taxon>Oxymonadida</taxon>
        <taxon>Streblomastigidae</taxon>
        <taxon>Streblomastix</taxon>
    </lineage>
</organism>
<accession>A0A5J4T9W6</accession>
<protein>
    <submittedName>
        <fullName evidence="1">Uncharacterized protein</fullName>
    </submittedName>
</protein>
<sequence length="209" mass="23701">MDFCNQEIGRRIEENNGLLATEHAIESPTFYNERSEQGTGNMEQRRLGLTDGQQISVQSCSSNWESREIHGFHAQGHTVYASGNVFLNLKSTENLCKGNLNNNRQSEKQEPSTNKQFCCRHSVSDAGLTITGERNRVDNIGVQEIWMDNQREQKQVETRIAIFVPGIDVQLSDNENSIDQRQEKGVESTGSKLHKVYYGIKTAKDQKHN</sequence>
<feature type="non-terminal residue" evidence="1">
    <location>
        <position position="209"/>
    </location>
</feature>